<gene>
    <name evidence="2" type="ORF">LOD99_3492</name>
</gene>
<keyword evidence="1" id="KW-0175">Coiled coil</keyword>
<accession>A0AAV7JXC4</accession>
<evidence type="ECO:0000313" key="3">
    <source>
        <dbReference type="Proteomes" id="UP001165289"/>
    </source>
</evidence>
<keyword evidence="3" id="KW-1185">Reference proteome</keyword>
<evidence type="ECO:0000313" key="2">
    <source>
        <dbReference type="EMBL" id="KAI6653597.1"/>
    </source>
</evidence>
<dbReference type="AlphaFoldDB" id="A0AAV7JXC4"/>
<reference evidence="2 3" key="1">
    <citation type="journal article" date="2023" name="BMC Biol.">
        <title>The compact genome of the sponge Oopsacas minuta (Hexactinellida) is lacking key metazoan core genes.</title>
        <authorList>
            <person name="Santini S."/>
            <person name="Schenkelaars Q."/>
            <person name="Jourda C."/>
            <person name="Duchesne M."/>
            <person name="Belahbib H."/>
            <person name="Rocher C."/>
            <person name="Selva M."/>
            <person name="Riesgo A."/>
            <person name="Vervoort M."/>
            <person name="Leys S.P."/>
            <person name="Kodjabachian L."/>
            <person name="Le Bivic A."/>
            <person name="Borchiellini C."/>
            <person name="Claverie J.M."/>
            <person name="Renard E."/>
        </authorList>
    </citation>
    <scope>NUCLEOTIDE SEQUENCE [LARGE SCALE GENOMIC DNA]</scope>
    <source>
        <strain evidence="2">SPO-2</strain>
    </source>
</reference>
<feature type="coiled-coil region" evidence="1">
    <location>
        <begin position="121"/>
        <end position="194"/>
    </location>
</feature>
<evidence type="ECO:0000256" key="1">
    <source>
        <dbReference type="SAM" id="Coils"/>
    </source>
</evidence>
<sequence>MSRRDNEIDENIVDSTFVKNILEDLDVFVGGKKRKLPDNAKPTETVVSDSLKSSSSIISIGSSNIERRHTQDLTGSSSQLDLIAASARIIQLESELHYIERDSKKARYEQELELITNYPNSVKLQLEFDELKQKYQTAKEKSEKSDKSRRSIENEWKQTNSVWKREKLQLQSELTELKHDLRATKSELDFLNQQKEIAITTQELKYSGFTYVITHITLGYLHF</sequence>
<comment type="caution">
    <text evidence="2">The sequence shown here is derived from an EMBL/GenBank/DDBJ whole genome shotgun (WGS) entry which is preliminary data.</text>
</comment>
<dbReference type="Proteomes" id="UP001165289">
    <property type="component" value="Unassembled WGS sequence"/>
</dbReference>
<proteinExistence type="predicted"/>
<protein>
    <submittedName>
        <fullName evidence="2">Uncharacterized protein</fullName>
    </submittedName>
</protein>
<name>A0AAV7JXC4_9METZ</name>
<dbReference type="EMBL" id="JAKMXF010000266">
    <property type="protein sequence ID" value="KAI6653597.1"/>
    <property type="molecule type" value="Genomic_DNA"/>
</dbReference>
<organism evidence="2 3">
    <name type="scientific">Oopsacas minuta</name>
    <dbReference type="NCBI Taxonomy" id="111878"/>
    <lineage>
        <taxon>Eukaryota</taxon>
        <taxon>Metazoa</taxon>
        <taxon>Porifera</taxon>
        <taxon>Hexactinellida</taxon>
        <taxon>Hexasterophora</taxon>
        <taxon>Lyssacinosida</taxon>
        <taxon>Leucopsacidae</taxon>
        <taxon>Oopsacas</taxon>
    </lineage>
</organism>